<keyword evidence="5" id="KW-0220">Diaminopimelate biosynthesis</keyword>
<dbReference type="GO" id="GO:0009085">
    <property type="term" value="P:lysine biosynthetic process"/>
    <property type="evidence" value="ECO:0007669"/>
    <property type="project" value="UniProtKB-KW"/>
</dbReference>
<dbReference type="InterPro" id="IPR000534">
    <property type="entry name" value="Semialdehyde_DH_NAD-bd"/>
</dbReference>
<name>A0A939C441_9ARCH</name>
<dbReference type="CDD" id="cd02315">
    <property type="entry name" value="ScASADH_like_N"/>
    <property type="match status" value="1"/>
</dbReference>
<dbReference type="EMBL" id="JAFGDB010000001">
    <property type="protein sequence ID" value="MBN2066841.1"/>
    <property type="molecule type" value="Genomic_DNA"/>
</dbReference>
<feature type="active site" description="Proton acceptor" evidence="9">
    <location>
        <position position="243"/>
    </location>
</feature>
<dbReference type="SMART" id="SM00859">
    <property type="entry name" value="Semialdhyde_dh"/>
    <property type="match status" value="1"/>
</dbReference>
<keyword evidence="2" id="KW-0028">Amino-acid biosynthesis</keyword>
<accession>A0A939C441</accession>
<proteinExistence type="inferred from homology"/>
<dbReference type="NCBIfam" id="NF006416">
    <property type="entry name" value="PRK08664.1"/>
    <property type="match status" value="1"/>
</dbReference>
<dbReference type="GO" id="GO:0051287">
    <property type="term" value="F:NAD binding"/>
    <property type="evidence" value="ECO:0007669"/>
    <property type="project" value="InterPro"/>
</dbReference>
<dbReference type="Gene3D" id="3.40.50.720">
    <property type="entry name" value="NAD(P)-binding Rossmann-like Domain"/>
    <property type="match status" value="1"/>
</dbReference>
<evidence type="ECO:0000256" key="2">
    <source>
        <dbReference type="ARBA" id="ARBA00022605"/>
    </source>
</evidence>
<keyword evidence="4" id="KW-0521">NADP</keyword>
<dbReference type="GO" id="GO:0019877">
    <property type="term" value="P:diaminopimelate biosynthetic process"/>
    <property type="evidence" value="ECO:0007669"/>
    <property type="project" value="UniProtKB-KW"/>
</dbReference>
<dbReference type="PIRSF" id="PIRSF000148">
    <property type="entry name" value="ASA_dh"/>
    <property type="match status" value="1"/>
</dbReference>
<comment type="caution">
    <text evidence="11">The sequence shown here is derived from an EMBL/GenBank/DDBJ whole genome shotgun (WGS) entry which is preliminary data.</text>
</comment>
<keyword evidence="8" id="KW-0486">Methionine biosynthesis</keyword>
<evidence type="ECO:0000256" key="4">
    <source>
        <dbReference type="ARBA" id="ARBA00022857"/>
    </source>
</evidence>
<evidence type="ECO:0000259" key="10">
    <source>
        <dbReference type="SMART" id="SM00859"/>
    </source>
</evidence>
<dbReference type="InterPro" id="IPR012280">
    <property type="entry name" value="Semialdhyde_DH_dimer_dom"/>
</dbReference>
<comment type="similarity">
    <text evidence="1">Belongs to the aspartate-semialdehyde dehydrogenase family.</text>
</comment>
<gene>
    <name evidence="11" type="primary">asd</name>
    <name evidence="11" type="ORF">JW744_00040</name>
</gene>
<evidence type="ECO:0000256" key="8">
    <source>
        <dbReference type="ARBA" id="ARBA00023167"/>
    </source>
</evidence>
<evidence type="ECO:0000256" key="9">
    <source>
        <dbReference type="PIRSR" id="PIRSR000148-1"/>
    </source>
</evidence>
<dbReference type="GO" id="GO:0046983">
    <property type="term" value="F:protein dimerization activity"/>
    <property type="evidence" value="ECO:0007669"/>
    <property type="project" value="InterPro"/>
</dbReference>
<dbReference type="GO" id="GO:0009086">
    <property type="term" value="P:methionine biosynthetic process"/>
    <property type="evidence" value="ECO:0007669"/>
    <property type="project" value="UniProtKB-KW"/>
</dbReference>
<reference evidence="11" key="1">
    <citation type="submission" date="2021-01" db="EMBL/GenBank/DDBJ databases">
        <title>Active Sulfur Cycling in an Early Earth Analoge.</title>
        <authorList>
            <person name="Hahn C.R."/>
            <person name="Youssef N.H."/>
            <person name="Elshahed M."/>
        </authorList>
    </citation>
    <scope>NUCLEOTIDE SEQUENCE</scope>
    <source>
        <strain evidence="11">Zod_Metabat.1151</strain>
    </source>
</reference>
<dbReference type="InterPro" id="IPR051823">
    <property type="entry name" value="ASADH-related"/>
</dbReference>
<organism evidence="11 12">
    <name type="scientific">Candidatus Iainarchaeum sp</name>
    <dbReference type="NCBI Taxonomy" id="3101447"/>
    <lineage>
        <taxon>Archaea</taxon>
        <taxon>Candidatus Iainarchaeota</taxon>
        <taxon>Candidatus Iainarchaeia</taxon>
        <taxon>Candidatus Iainarchaeales</taxon>
        <taxon>Candidatus Iainarchaeaceae</taxon>
        <taxon>Candidatus Iainarchaeum</taxon>
    </lineage>
</organism>
<evidence type="ECO:0000313" key="12">
    <source>
        <dbReference type="Proteomes" id="UP000809243"/>
    </source>
</evidence>
<feature type="domain" description="Semialdehyde dehydrogenase NAD-binding" evidence="10">
    <location>
        <begin position="5"/>
        <end position="131"/>
    </location>
</feature>
<evidence type="ECO:0000256" key="5">
    <source>
        <dbReference type="ARBA" id="ARBA00022915"/>
    </source>
</evidence>
<dbReference type="NCBIfam" id="TIGR00978">
    <property type="entry name" value="asd_EA"/>
    <property type="match status" value="1"/>
</dbReference>
<evidence type="ECO:0000256" key="6">
    <source>
        <dbReference type="ARBA" id="ARBA00023002"/>
    </source>
</evidence>
<dbReference type="Pfam" id="PF01118">
    <property type="entry name" value="Semialdhyde_dh"/>
    <property type="match status" value="1"/>
</dbReference>
<evidence type="ECO:0000256" key="1">
    <source>
        <dbReference type="ARBA" id="ARBA00010584"/>
    </source>
</evidence>
<dbReference type="GO" id="GO:0004073">
    <property type="term" value="F:aspartate-semialdehyde dehydrogenase activity"/>
    <property type="evidence" value="ECO:0007669"/>
    <property type="project" value="UniProtKB-EC"/>
</dbReference>
<dbReference type="GO" id="GO:0050661">
    <property type="term" value="F:NADP binding"/>
    <property type="evidence" value="ECO:0007669"/>
    <property type="project" value="InterPro"/>
</dbReference>
<keyword evidence="7" id="KW-0457">Lysine biosynthesis</keyword>
<dbReference type="PANTHER" id="PTHR46718">
    <property type="entry name" value="ASPARTATE-SEMIALDEHYDE DEHYDROGENASE"/>
    <property type="match status" value="1"/>
</dbReference>
<dbReference type="SUPFAM" id="SSF51735">
    <property type="entry name" value="NAD(P)-binding Rossmann-fold domains"/>
    <property type="match status" value="1"/>
</dbReference>
<evidence type="ECO:0000256" key="7">
    <source>
        <dbReference type="ARBA" id="ARBA00023154"/>
    </source>
</evidence>
<keyword evidence="6 11" id="KW-0560">Oxidoreductase</keyword>
<dbReference type="InterPro" id="IPR036291">
    <property type="entry name" value="NAD(P)-bd_dom_sf"/>
</dbReference>
<dbReference type="Gene3D" id="3.30.360.10">
    <property type="entry name" value="Dihydrodipicolinate Reductase, domain 2"/>
    <property type="match status" value="1"/>
</dbReference>
<dbReference type="PANTHER" id="PTHR46718:SF1">
    <property type="entry name" value="ASPARTATE-SEMIALDEHYDE DEHYDROGENASE"/>
    <property type="match status" value="1"/>
</dbReference>
<dbReference type="SUPFAM" id="SSF55347">
    <property type="entry name" value="Glyceraldehyde-3-phosphate dehydrogenase-like, C-terminal domain"/>
    <property type="match status" value="1"/>
</dbReference>
<keyword evidence="3" id="KW-0791">Threonine biosynthesis</keyword>
<feature type="active site" description="Acyl-thioester intermediate" evidence="9">
    <location>
        <position position="150"/>
    </location>
</feature>
<dbReference type="AlphaFoldDB" id="A0A939C441"/>
<protein>
    <submittedName>
        <fullName evidence="11">Aspartate-semialdehyde dehydrogenase</fullName>
        <ecNumber evidence="11">1.2.1.11</ecNumber>
    </submittedName>
</protein>
<dbReference type="EC" id="1.2.1.11" evidence="11"/>
<dbReference type="Pfam" id="PF02774">
    <property type="entry name" value="Semialdhyde_dhC"/>
    <property type="match status" value="1"/>
</dbReference>
<dbReference type="Proteomes" id="UP000809243">
    <property type="component" value="Unassembled WGS sequence"/>
</dbReference>
<sequence>MKKTKVAVLGATGMVGQRFLALLENNPYFEVSALCASERSAGKEYREAVSGRWAVEGEIPEKFAEMPVEKCEPGIDAEIVFGALDSSIAEPIEQAFAKEGYAVSSNTRCHRMCEDIPLVIPEVNAGHLEIIEEQKKNRKWGGFIVTNPNCSTIAMVLGLHPLQKAFGLEKISVTTMQALSGAGYPGVSSLDILDNVIPHIGGEEGKMESEPLKIWGELKGGKFENADMKISAHCNRVNVKDGHLETISLSLKKKASLDEVKKALKEFRAEPQELNLPSAPKQPVILMEEENRPQPRLDRMLEKGMASVVGRIREDKIFDYKMLILGHNTIRGAAGCAILNAELLKAKKYI</sequence>
<evidence type="ECO:0000313" key="11">
    <source>
        <dbReference type="EMBL" id="MBN2066841.1"/>
    </source>
</evidence>
<dbReference type="GO" id="GO:0009088">
    <property type="term" value="P:threonine biosynthetic process"/>
    <property type="evidence" value="ECO:0007669"/>
    <property type="project" value="UniProtKB-KW"/>
</dbReference>
<evidence type="ECO:0000256" key="3">
    <source>
        <dbReference type="ARBA" id="ARBA00022697"/>
    </source>
</evidence>
<dbReference type="FunFam" id="3.30.360.10:FF:000016">
    <property type="entry name" value="Probable aspartate-semialdehyde dehydrogenase"/>
    <property type="match status" value="1"/>
</dbReference>
<dbReference type="CDD" id="cd18130">
    <property type="entry name" value="ASADH_C_arch_fung_like"/>
    <property type="match status" value="1"/>
</dbReference>
<dbReference type="InterPro" id="IPR005676">
    <property type="entry name" value="Asp_semi-ald_DH_pep-lack"/>
</dbReference>